<feature type="domain" description="Integrin alpha third immunoglobulin-like" evidence="13">
    <location>
        <begin position="827"/>
        <end position="1050"/>
    </location>
</feature>
<organism evidence="14">
    <name type="scientific">Schistocephalus solidus</name>
    <name type="common">Tapeworm</name>
    <dbReference type="NCBI Taxonomy" id="70667"/>
    <lineage>
        <taxon>Eukaryota</taxon>
        <taxon>Metazoa</taxon>
        <taxon>Spiralia</taxon>
        <taxon>Lophotrochozoa</taxon>
        <taxon>Platyhelminthes</taxon>
        <taxon>Cestoda</taxon>
        <taxon>Eucestoda</taxon>
        <taxon>Diphyllobothriidea</taxon>
        <taxon>Diphyllobothriidae</taxon>
        <taxon>Schistocephalus</taxon>
    </lineage>
</organism>
<keyword evidence="11" id="KW-1133">Transmembrane helix</keyword>
<keyword evidence="9" id="KW-0325">Glycoprotein</keyword>
<evidence type="ECO:0000256" key="7">
    <source>
        <dbReference type="ARBA" id="ARBA00023136"/>
    </source>
</evidence>
<dbReference type="Gene3D" id="2.60.40.1530">
    <property type="entry name" value="ntegrin, alpha v. Chain A, domain 4"/>
    <property type="match status" value="1"/>
</dbReference>
<keyword evidence="6 11" id="KW-0401">Integrin</keyword>
<keyword evidence="4" id="KW-0677">Repeat</keyword>
<feature type="transmembrane region" description="Helical" evidence="11">
    <location>
        <begin position="1126"/>
        <end position="1150"/>
    </location>
</feature>
<dbReference type="PANTHER" id="PTHR23220">
    <property type="entry name" value="INTEGRIN ALPHA"/>
    <property type="match status" value="1"/>
</dbReference>
<dbReference type="GO" id="GO:0033627">
    <property type="term" value="P:cell adhesion mediated by integrin"/>
    <property type="evidence" value="ECO:0007669"/>
    <property type="project" value="TreeGrafter"/>
</dbReference>
<evidence type="ECO:0000256" key="2">
    <source>
        <dbReference type="ARBA" id="ARBA00008054"/>
    </source>
</evidence>
<dbReference type="InterPro" id="IPR028994">
    <property type="entry name" value="Integrin_alpha_N"/>
</dbReference>
<keyword evidence="8 11" id="KW-0675">Receptor</keyword>
<dbReference type="SMART" id="SM00191">
    <property type="entry name" value="Int_alpha"/>
    <property type="match status" value="3"/>
</dbReference>
<evidence type="ECO:0000256" key="1">
    <source>
        <dbReference type="ARBA" id="ARBA00004479"/>
    </source>
</evidence>
<dbReference type="EMBL" id="GEEE01007359">
    <property type="protein sequence ID" value="JAP55866.1"/>
    <property type="molecule type" value="Transcribed_RNA"/>
</dbReference>
<evidence type="ECO:0000313" key="14">
    <source>
        <dbReference type="EMBL" id="JAP55866.1"/>
    </source>
</evidence>
<evidence type="ECO:0000256" key="6">
    <source>
        <dbReference type="ARBA" id="ARBA00023037"/>
    </source>
</evidence>
<dbReference type="PANTHER" id="PTHR23220:SF133">
    <property type="entry name" value="INTEGRIN ALPHA-PS2"/>
    <property type="match status" value="1"/>
</dbReference>
<evidence type="ECO:0000256" key="5">
    <source>
        <dbReference type="ARBA" id="ARBA00022889"/>
    </source>
</evidence>
<feature type="repeat" description="FG-GAP" evidence="10">
    <location>
        <begin position="266"/>
        <end position="327"/>
    </location>
</feature>
<evidence type="ECO:0000256" key="4">
    <source>
        <dbReference type="ARBA" id="ARBA00022737"/>
    </source>
</evidence>
<proteinExistence type="inferred from homology"/>
<keyword evidence="7 11" id="KW-0472">Membrane</keyword>
<dbReference type="GO" id="GO:0008305">
    <property type="term" value="C:integrin complex"/>
    <property type="evidence" value="ECO:0007669"/>
    <property type="project" value="InterPro"/>
</dbReference>
<comment type="subcellular location">
    <subcellularLocation>
        <location evidence="1 11">Membrane</location>
        <topology evidence="1 11">Single-pass type I membrane protein</topology>
    </subcellularLocation>
</comment>
<evidence type="ECO:0000256" key="3">
    <source>
        <dbReference type="ARBA" id="ARBA00022729"/>
    </source>
</evidence>
<dbReference type="PRINTS" id="PR01185">
    <property type="entry name" value="INTEGRINA"/>
</dbReference>
<dbReference type="GO" id="GO:0007229">
    <property type="term" value="P:integrin-mediated signaling pathway"/>
    <property type="evidence" value="ECO:0007669"/>
    <property type="project" value="UniProtKB-KW"/>
</dbReference>
<protein>
    <recommendedName>
        <fullName evidence="13">Integrin alpha third immunoglobulin-like domain-containing protein</fullName>
    </recommendedName>
</protein>
<accession>A0A0X3Q9D2</accession>
<reference evidence="14" key="1">
    <citation type="submission" date="2016-01" db="EMBL/GenBank/DDBJ databases">
        <title>Reference transcriptome for the parasite Schistocephalus solidus: insights into the molecular evolution of parasitism.</title>
        <authorList>
            <person name="Hebert F.O."/>
            <person name="Grambauer S."/>
            <person name="Barber I."/>
            <person name="Landry C.R."/>
            <person name="Aubin-Horth N."/>
        </authorList>
    </citation>
    <scope>NUCLEOTIDE SEQUENCE</scope>
</reference>
<gene>
    <name evidence="14" type="ORF">TR97768</name>
</gene>
<dbReference type="InterPro" id="IPR000413">
    <property type="entry name" value="Integrin_alpha"/>
</dbReference>
<dbReference type="InterPro" id="IPR013517">
    <property type="entry name" value="FG-GAP"/>
</dbReference>
<dbReference type="GO" id="GO:0007160">
    <property type="term" value="P:cell-matrix adhesion"/>
    <property type="evidence" value="ECO:0007669"/>
    <property type="project" value="TreeGrafter"/>
</dbReference>
<evidence type="ECO:0000256" key="8">
    <source>
        <dbReference type="ARBA" id="ARBA00023170"/>
    </source>
</evidence>
<dbReference type="GO" id="GO:0098609">
    <property type="term" value="P:cell-cell adhesion"/>
    <property type="evidence" value="ECO:0007669"/>
    <property type="project" value="TreeGrafter"/>
</dbReference>
<evidence type="ECO:0000256" key="9">
    <source>
        <dbReference type="ARBA" id="ARBA00023180"/>
    </source>
</evidence>
<feature type="region of interest" description="Disordered" evidence="12">
    <location>
        <begin position="932"/>
        <end position="952"/>
    </location>
</feature>
<dbReference type="InterPro" id="IPR013519">
    <property type="entry name" value="Int_alpha_beta-p"/>
</dbReference>
<evidence type="ECO:0000256" key="10">
    <source>
        <dbReference type="PROSITE-ProRule" id="PRU00803"/>
    </source>
</evidence>
<keyword evidence="11" id="KW-0812">Transmembrane</keyword>
<feature type="compositionally biased region" description="Acidic residues" evidence="12">
    <location>
        <begin position="1298"/>
        <end position="1308"/>
    </location>
</feature>
<dbReference type="Pfam" id="PF20806">
    <property type="entry name" value="Integrin_A_Ig_3"/>
    <property type="match status" value="1"/>
</dbReference>
<feature type="compositionally biased region" description="Basic and acidic residues" evidence="12">
    <location>
        <begin position="1314"/>
        <end position="1325"/>
    </location>
</feature>
<dbReference type="Gene3D" id="2.130.10.130">
    <property type="entry name" value="Integrin alpha, N-terminal"/>
    <property type="match status" value="1"/>
</dbReference>
<dbReference type="InterPro" id="IPR032695">
    <property type="entry name" value="Integrin_dom_sf"/>
</dbReference>
<evidence type="ECO:0000256" key="12">
    <source>
        <dbReference type="SAM" id="MobiDB-lite"/>
    </source>
</evidence>
<dbReference type="SUPFAM" id="SSF69318">
    <property type="entry name" value="Integrin alpha N-terminal domain"/>
    <property type="match status" value="1"/>
</dbReference>
<feature type="region of interest" description="Disordered" evidence="12">
    <location>
        <begin position="1279"/>
        <end position="1379"/>
    </location>
</feature>
<evidence type="ECO:0000256" key="11">
    <source>
        <dbReference type="RuleBase" id="RU003762"/>
    </source>
</evidence>
<dbReference type="GO" id="GO:0009897">
    <property type="term" value="C:external side of plasma membrane"/>
    <property type="evidence" value="ECO:0007669"/>
    <property type="project" value="TreeGrafter"/>
</dbReference>
<dbReference type="PROSITE" id="PS51470">
    <property type="entry name" value="FG_GAP"/>
    <property type="match status" value="1"/>
</dbReference>
<dbReference type="Gene3D" id="1.20.5.930">
    <property type="entry name" value="Bicelle-embedded integrin alpha(iib) transmembrane segment"/>
    <property type="match status" value="1"/>
</dbReference>
<keyword evidence="3" id="KW-0732">Signal</keyword>
<evidence type="ECO:0000259" key="13">
    <source>
        <dbReference type="Pfam" id="PF20806"/>
    </source>
</evidence>
<sequence length="1379" mass="147149">MSVSSVLACRAPSSLLVRAVCWSTAIHSGTSVQAFFSASGRCTLRFLKRGAWQEATSTGNINVDFCSAAGHTQPCGGGFSVDLRTSSGNGTDRVHLLAGLPLNQPHGRARIVNSLLSTFSASTTLSRSFVMHDIPGEKEHFGSSVAWASCVDQASGLTAVIASPSVVQGTPSVHGYTIQDDEGVGSAAFKFTPKDVLEKMSAEAEFGGFGLVVEAVSLPSTGGVSTHVSHFAVIIGAPYEHVPSTGANTGRVYIYCQTDGNRTALSGLHTLTGARAGEQFGYTISRLADVDGDGVEDIAIGAPALNAAPGILGRVYIYRVLPTCGFEAEPFQIIEAPSSSALAEASRGFGISISRGVDIDRDGGPEMVVTSLDSASPFYLFSMPRRLVARCMVSLPPKTFVESTTVGAKFTATFLVRLLDPATRAFVPLPKNFLSASSGRTHQINPDVLWQERLSQVKRLSEQKESNTSAIIEAFFASNMGASGAQVQNLETRLELDDAPISATPAGNNAMQVKVGFRTRISGEQMELNLVPLKIAYRYHLSDPRCSSYSTDGGNCGKGEQPLVDWSACLYTFPVGKPICAPSAPCEADLSVLGRWVDVAAQNSSTTNANIDNVTLVKIPYGAAGTFNRKLELTIRNNGPTKSSSVRVELRALGWPQNDTIPGIRGKFVSIKVRNPKNGALLAIYGAGGSRVPPPTRGRPLRPRWSIAVSSNEAAALITSKADTWLYTNEEVLLEVGFFLSGLGRVQDQLSSDAVIAQGNLPSPGIQANVSSTTSDAQPSNNVATVLYQIVYKPNIVIGAGEALPTLVDDRKHAPKLKAGVSSKVFAHELGPRLEHVFLIENTGNPEIHNATLQLDIPISTSSGDLFVYLSDRVRRKPNEHSSLEWVSTLPKVVSADGRVAGKCTIDSNFVDPLNITVMDISLEGHAEVSRRSRRSADAVEASPITSPIGVEEEEDNTVTRAYFTRSCLRQVLIQCSSFSASSSPMGPENKYTDGTEKAQRIGDCTAVTAFDISVVCARVVCHLNKMAPSDTVRLHMSGWLMASTFFKHNLPDVKFVTRLSLLNWGDLPPSVSAYTNLSGSPEQAAVPGDSVAVLLDFPSPKPTYEMAQSVVFRNASPRRLARMPLWPIIAGIVVGSIILVTVISLLYYCGFFSRRKRTRAARRRAELTASYRRSIIAAGGAGAGGAGGFVGPAASKPDFLLPPPEKNAAQARNGGHRFEREKGLYAAVPMVEGSADLVYAVSPEPPSPCSPEKEEFEPELAAPSEAGVFISSTDQLIQHSPPAGEHVNTAHSTSDLDTFEQLDDGDSSPEVMLKTDRLADKVEEVVEPALSGEPSELPSADTANTSGATQDEHLPDWLVGELEEIKRRTETTKPASSD</sequence>
<keyword evidence="5 11" id="KW-0130">Cell adhesion</keyword>
<dbReference type="GO" id="GO:0005178">
    <property type="term" value="F:integrin binding"/>
    <property type="evidence" value="ECO:0007669"/>
    <property type="project" value="TreeGrafter"/>
</dbReference>
<dbReference type="SUPFAM" id="SSF69179">
    <property type="entry name" value="Integrin domains"/>
    <property type="match status" value="1"/>
</dbReference>
<dbReference type="InterPro" id="IPR048286">
    <property type="entry name" value="Integrin_alpha_Ig-like_3"/>
</dbReference>
<name>A0A0X3Q9D2_SCHSO</name>
<dbReference type="Pfam" id="PF01839">
    <property type="entry name" value="FG-GAP"/>
    <property type="match status" value="1"/>
</dbReference>
<comment type="similarity">
    <text evidence="2 11">Belongs to the integrin alpha chain family.</text>
</comment>